<gene>
    <name evidence="2" type="ORF">JI435_118700</name>
</gene>
<organism evidence="2 3">
    <name type="scientific">Phaeosphaeria nodorum (strain SN15 / ATCC MYA-4574 / FGSC 10173)</name>
    <name type="common">Glume blotch fungus</name>
    <name type="synonym">Parastagonospora nodorum</name>
    <dbReference type="NCBI Taxonomy" id="321614"/>
    <lineage>
        <taxon>Eukaryota</taxon>
        <taxon>Fungi</taxon>
        <taxon>Dikarya</taxon>
        <taxon>Ascomycota</taxon>
        <taxon>Pezizomycotina</taxon>
        <taxon>Dothideomycetes</taxon>
        <taxon>Pleosporomycetidae</taxon>
        <taxon>Pleosporales</taxon>
        <taxon>Pleosporineae</taxon>
        <taxon>Phaeosphaeriaceae</taxon>
        <taxon>Parastagonospora</taxon>
    </lineage>
</organism>
<feature type="compositionally biased region" description="Polar residues" evidence="1">
    <location>
        <begin position="21"/>
        <end position="35"/>
    </location>
</feature>
<feature type="region of interest" description="Disordered" evidence="1">
    <location>
        <begin position="11"/>
        <end position="56"/>
    </location>
</feature>
<protein>
    <submittedName>
        <fullName evidence="2">Uncharacterized protein</fullName>
    </submittedName>
</protein>
<accession>A0A7U2IB13</accession>
<dbReference type="AlphaFoldDB" id="A0A7U2IB13"/>
<keyword evidence="3" id="KW-1185">Reference proteome</keyword>
<reference evidence="3" key="1">
    <citation type="journal article" date="2021" name="BMC Genomics">
        <title>Chromosome-level genome assembly and manually-curated proteome of model necrotroph Parastagonospora nodorum Sn15 reveals a genome-wide trove of candidate effector homologs, and redundancy of virulence-related functions within an accessory chromosome.</title>
        <authorList>
            <person name="Bertazzoni S."/>
            <person name="Jones D.A.B."/>
            <person name="Phan H.T."/>
            <person name="Tan K.-C."/>
            <person name="Hane J.K."/>
        </authorList>
    </citation>
    <scope>NUCLEOTIDE SEQUENCE [LARGE SCALE GENOMIC DNA]</scope>
    <source>
        <strain evidence="3">SN15 / ATCC MYA-4574 / FGSC 10173)</strain>
    </source>
</reference>
<evidence type="ECO:0000313" key="3">
    <source>
        <dbReference type="Proteomes" id="UP000663193"/>
    </source>
</evidence>
<dbReference type="VEuPathDB" id="FungiDB:JI435_118700"/>
<name>A0A7U2IB13_PHANO</name>
<dbReference type="EMBL" id="CP069042">
    <property type="protein sequence ID" value="QRD06501.1"/>
    <property type="molecule type" value="Genomic_DNA"/>
</dbReference>
<proteinExistence type="predicted"/>
<evidence type="ECO:0000313" key="2">
    <source>
        <dbReference type="EMBL" id="QRD06501.1"/>
    </source>
</evidence>
<evidence type="ECO:0000256" key="1">
    <source>
        <dbReference type="SAM" id="MobiDB-lite"/>
    </source>
</evidence>
<sequence>MYIYYLNESECASHSEREYQKATSAKSEPKNSTAQHVVRGGGKKSCPPKGRPTERE</sequence>
<feature type="compositionally biased region" description="Basic and acidic residues" evidence="1">
    <location>
        <begin position="11"/>
        <end position="20"/>
    </location>
</feature>
<dbReference type="Proteomes" id="UP000663193">
    <property type="component" value="Chromosome 20"/>
</dbReference>